<feature type="transmembrane region" description="Helical" evidence="1">
    <location>
        <begin position="29"/>
        <end position="48"/>
    </location>
</feature>
<reference evidence="2" key="2">
    <citation type="submission" date="2019-02" db="EMBL/GenBank/DDBJ databases">
        <authorList>
            <person name="Chen S.-C."/>
            <person name="Chien H.-H."/>
            <person name="Lai M.-C."/>
        </authorList>
    </citation>
    <scope>NUCLEOTIDE SEQUENCE</scope>
    <source>
        <strain evidence="2">N2F9704</strain>
    </source>
</reference>
<accession>A0A8A3S6M8</accession>
<evidence type="ECO:0000256" key="1">
    <source>
        <dbReference type="SAM" id="Phobius"/>
    </source>
</evidence>
<evidence type="ECO:0000313" key="2">
    <source>
        <dbReference type="EMBL" id="QSZ67795.1"/>
    </source>
</evidence>
<dbReference type="RefSeq" id="WP_265580709.1">
    <property type="nucleotide sequence ID" value="NZ_CP036172.1"/>
</dbReference>
<proteinExistence type="predicted"/>
<dbReference type="GeneID" id="76424686"/>
<organism evidence="2 3">
    <name type="scientific">Methanofollis aquaemaris</name>
    <dbReference type="NCBI Taxonomy" id="126734"/>
    <lineage>
        <taxon>Archaea</taxon>
        <taxon>Methanobacteriati</taxon>
        <taxon>Methanobacteriota</taxon>
        <taxon>Stenosarchaea group</taxon>
        <taxon>Methanomicrobia</taxon>
        <taxon>Methanomicrobiales</taxon>
        <taxon>Methanomicrobiaceae</taxon>
        <taxon>Methanofollis</taxon>
    </lineage>
</organism>
<dbReference type="KEGG" id="maqe:RJ40_09905"/>
<dbReference type="Pfam" id="PF07441">
    <property type="entry name" value="BofA"/>
    <property type="match status" value="1"/>
</dbReference>
<keyword evidence="1" id="KW-0472">Membrane</keyword>
<feature type="transmembrane region" description="Helical" evidence="1">
    <location>
        <begin position="60"/>
        <end position="83"/>
    </location>
</feature>
<keyword evidence="3" id="KW-1185">Reference proteome</keyword>
<keyword evidence="1" id="KW-0812">Transmembrane</keyword>
<keyword evidence="1" id="KW-1133">Transmembrane helix</keyword>
<dbReference type="EMBL" id="CP036172">
    <property type="protein sequence ID" value="QSZ67795.1"/>
    <property type="molecule type" value="Genomic_DNA"/>
</dbReference>
<evidence type="ECO:0000313" key="3">
    <source>
        <dbReference type="Proteomes" id="UP001042704"/>
    </source>
</evidence>
<dbReference type="InterPro" id="IPR010001">
    <property type="entry name" value="BofA"/>
</dbReference>
<name>A0A8A3S6M8_9EURY</name>
<gene>
    <name evidence="2" type="ORF">RJ40_09905</name>
</gene>
<dbReference type="AlphaFoldDB" id="A0A8A3S6M8"/>
<reference evidence="2" key="1">
    <citation type="journal article" date="2001" name="Int. J. Syst. Evol. Microbiol.">
        <title>Methanofollis aquaemaris sp. nov., a methanogen isolated from an aquaculture fish pond.</title>
        <authorList>
            <person name="Lai M.C."/>
            <person name="Chen S.C."/>
        </authorList>
    </citation>
    <scope>NUCLEOTIDE SEQUENCE</scope>
    <source>
        <strain evidence="2">N2F9704</strain>
    </source>
</reference>
<sequence>MLGPIIGILLALLIALLLFYFVRKGIALVINAIIGVVVLYLINLFNVMSLFGQPDIPIDIITVLICALGGIVGVVIVVILHLMGVPL</sequence>
<dbReference type="Proteomes" id="UP001042704">
    <property type="component" value="Chromosome"/>
</dbReference>
<protein>
    <submittedName>
        <fullName evidence="2">SigmaK-factor processing regulatory BofA</fullName>
    </submittedName>
</protein>
<feature type="transmembrane region" description="Helical" evidence="1">
    <location>
        <begin position="6"/>
        <end position="22"/>
    </location>
</feature>